<reference evidence="2 3" key="1">
    <citation type="submission" date="2019-07" db="EMBL/GenBank/DDBJ databases">
        <title>Whole genome shotgun sequence of Halobacillus faecis NBRC 103569.</title>
        <authorList>
            <person name="Hosoyama A."/>
            <person name="Uohara A."/>
            <person name="Ohji S."/>
            <person name="Ichikawa N."/>
        </authorList>
    </citation>
    <scope>NUCLEOTIDE SEQUENCE [LARGE SCALE GENOMIC DNA]</scope>
    <source>
        <strain evidence="2 3">NBRC 103569</strain>
    </source>
</reference>
<dbReference type="GO" id="GO:0004519">
    <property type="term" value="F:endonuclease activity"/>
    <property type="evidence" value="ECO:0007669"/>
    <property type="project" value="InterPro"/>
</dbReference>
<name>A0A511WSV3_9BACI</name>
<protein>
    <recommendedName>
        <fullName evidence="1">Homing endonuclease LAGLIDADG domain-containing protein</fullName>
    </recommendedName>
</protein>
<sequence>MISCHAQLISIAQKEKDILLYIKREMDSSHPITKNERTGVHMHNIRSEILKEDLIRIHGIIPKKSMTLSYPNVPREYQSHFVRGYLDGEGCIYKDKYFINIVGGSKSFMMELMDVLRANDMESRLNTNPG</sequence>
<dbReference type="InterPro" id="IPR004860">
    <property type="entry name" value="LAGLIDADG_dom"/>
</dbReference>
<gene>
    <name evidence="2" type="ORF">HFA01_22790</name>
</gene>
<comment type="caution">
    <text evidence="2">The sequence shown here is derived from an EMBL/GenBank/DDBJ whole genome shotgun (WGS) entry which is preliminary data.</text>
</comment>
<dbReference type="AlphaFoldDB" id="A0A511WSV3"/>
<evidence type="ECO:0000313" key="3">
    <source>
        <dbReference type="Proteomes" id="UP000321886"/>
    </source>
</evidence>
<dbReference type="Gene3D" id="3.10.28.10">
    <property type="entry name" value="Homing endonucleases"/>
    <property type="match status" value="1"/>
</dbReference>
<organism evidence="2 3">
    <name type="scientific">Halobacillus faecis</name>
    <dbReference type="NCBI Taxonomy" id="360184"/>
    <lineage>
        <taxon>Bacteria</taxon>
        <taxon>Bacillati</taxon>
        <taxon>Bacillota</taxon>
        <taxon>Bacilli</taxon>
        <taxon>Bacillales</taxon>
        <taxon>Bacillaceae</taxon>
        <taxon>Halobacillus</taxon>
    </lineage>
</organism>
<evidence type="ECO:0000259" key="1">
    <source>
        <dbReference type="Pfam" id="PF14528"/>
    </source>
</evidence>
<dbReference type="Pfam" id="PF14528">
    <property type="entry name" value="LAGLIDADG_3"/>
    <property type="match status" value="1"/>
</dbReference>
<evidence type="ECO:0000313" key="2">
    <source>
        <dbReference type="EMBL" id="GEN54017.1"/>
    </source>
</evidence>
<dbReference type="RefSeq" id="WP_246139321.1">
    <property type="nucleotide sequence ID" value="NZ_BJYD01000021.1"/>
</dbReference>
<proteinExistence type="predicted"/>
<keyword evidence="3" id="KW-1185">Reference proteome</keyword>
<feature type="domain" description="Homing endonuclease LAGLIDADG" evidence="1">
    <location>
        <begin position="77"/>
        <end position="128"/>
    </location>
</feature>
<accession>A0A511WSV3</accession>
<dbReference type="Proteomes" id="UP000321886">
    <property type="component" value="Unassembled WGS sequence"/>
</dbReference>
<dbReference type="SUPFAM" id="SSF55608">
    <property type="entry name" value="Homing endonucleases"/>
    <property type="match status" value="1"/>
</dbReference>
<dbReference type="EMBL" id="BJYD01000021">
    <property type="protein sequence ID" value="GEN54017.1"/>
    <property type="molecule type" value="Genomic_DNA"/>
</dbReference>
<dbReference type="InterPro" id="IPR027434">
    <property type="entry name" value="Homing_endonucl"/>
</dbReference>